<dbReference type="EMBL" id="ML145188">
    <property type="protein sequence ID" value="TBU54466.1"/>
    <property type="molecule type" value="Genomic_DNA"/>
</dbReference>
<gene>
    <name evidence="1" type="ORF">BD310DRAFT_935840</name>
</gene>
<dbReference type="Proteomes" id="UP000292082">
    <property type="component" value="Unassembled WGS sequence"/>
</dbReference>
<sequence length="53" mass="6036">MTHENRSFCSDPVVESRARCVRSYRTSRLPGKPSFVRIRTQACIPARPLVGVF</sequence>
<proteinExistence type="predicted"/>
<organism evidence="1 2">
    <name type="scientific">Dichomitus squalens</name>
    <dbReference type="NCBI Taxonomy" id="114155"/>
    <lineage>
        <taxon>Eukaryota</taxon>
        <taxon>Fungi</taxon>
        <taxon>Dikarya</taxon>
        <taxon>Basidiomycota</taxon>
        <taxon>Agaricomycotina</taxon>
        <taxon>Agaricomycetes</taxon>
        <taxon>Polyporales</taxon>
        <taxon>Polyporaceae</taxon>
        <taxon>Dichomitus</taxon>
    </lineage>
</organism>
<reference evidence="1 2" key="1">
    <citation type="submission" date="2019-01" db="EMBL/GenBank/DDBJ databases">
        <title>Draft genome sequences of three monokaryotic isolates of the white-rot basidiomycete fungus Dichomitus squalens.</title>
        <authorList>
            <consortium name="DOE Joint Genome Institute"/>
            <person name="Lopez S.C."/>
            <person name="Andreopoulos B."/>
            <person name="Pangilinan J."/>
            <person name="Lipzen A."/>
            <person name="Riley R."/>
            <person name="Ahrendt S."/>
            <person name="Ng V."/>
            <person name="Barry K."/>
            <person name="Daum C."/>
            <person name="Grigoriev I.V."/>
            <person name="Hilden K.S."/>
            <person name="Makela M.R."/>
            <person name="de Vries R.P."/>
        </authorList>
    </citation>
    <scope>NUCLEOTIDE SEQUENCE [LARGE SCALE GENOMIC DNA]</scope>
    <source>
        <strain evidence="1 2">CBS 464.89</strain>
    </source>
</reference>
<protein>
    <submittedName>
        <fullName evidence="1">Uncharacterized protein</fullName>
    </submittedName>
</protein>
<keyword evidence="2" id="KW-1185">Reference proteome</keyword>
<dbReference type="AlphaFoldDB" id="A0A4Q9PK50"/>
<accession>A0A4Q9PK50</accession>
<name>A0A4Q9PK50_9APHY</name>
<evidence type="ECO:0000313" key="1">
    <source>
        <dbReference type="EMBL" id="TBU54466.1"/>
    </source>
</evidence>
<evidence type="ECO:0000313" key="2">
    <source>
        <dbReference type="Proteomes" id="UP000292082"/>
    </source>
</evidence>